<sequence>MEPNRREVASNAASSIVDPLAPNYGDVHYEALQSMWLSFQVWTTVSCLTDELKEHTVLLRGWIQTIRPMSKKMAFLTVRENGCTVQCVLTAQATDVLVSEDMIKYATSITKESFVEIEGVVMVPRHAIKDASQQVEVHVRKICCVNRAPRVLPLSVEDASRSEAAIEKALQNGVQLVRVNQDTRSKYRFMDLRTPANNGIARLQSQVLNLWQFLLNEDFEEIRSPAINEGSSEGGAAVFKLDYFGQPACLAQSPQLHKQMAICGGLPRVFSVTDVFRAEKSYTHRHLCEFTGLDVEMVITSHYFEVMDVVDRLFVEMFDTLNQNQKCQRLLQAIKNQYPFKPLKDAGIEVDPLGDLNTETERALGKLVLEKYGAEFYMLLHRFPLADRPFYTMPCHDNEAYSNSFDVFIRGEEIISGGQRVHVHEKLETRAIECGIDVKTMSAYMDAFRYGAPPPHGGFGVGLERVVMLLCGLDNIRKVSLFPRDPRRLAP</sequence>
<name>A0ACB9H0S7_CICIN</name>
<gene>
    <name evidence="1" type="ORF">L2E82_02115</name>
</gene>
<comment type="caution">
    <text evidence="1">The sequence shown here is derived from an EMBL/GenBank/DDBJ whole genome shotgun (WGS) entry which is preliminary data.</text>
</comment>
<reference evidence="1 2" key="2">
    <citation type="journal article" date="2022" name="Mol. Ecol. Resour.">
        <title>The genomes of chicory, endive, great burdock and yacon provide insights into Asteraceae paleo-polyploidization history and plant inulin production.</title>
        <authorList>
            <person name="Fan W."/>
            <person name="Wang S."/>
            <person name="Wang H."/>
            <person name="Wang A."/>
            <person name="Jiang F."/>
            <person name="Liu H."/>
            <person name="Zhao H."/>
            <person name="Xu D."/>
            <person name="Zhang Y."/>
        </authorList>
    </citation>
    <scope>NUCLEOTIDE SEQUENCE [LARGE SCALE GENOMIC DNA]</scope>
    <source>
        <strain evidence="2">cv. Punajuju</strain>
        <tissue evidence="1">Leaves</tissue>
    </source>
</reference>
<dbReference type="Proteomes" id="UP001055811">
    <property type="component" value="Linkage Group LG01"/>
</dbReference>
<proteinExistence type="predicted"/>
<reference evidence="2" key="1">
    <citation type="journal article" date="2022" name="Mol. Ecol. Resour.">
        <title>The genomes of chicory, endive, great burdock and yacon provide insights into Asteraceae palaeo-polyploidization history and plant inulin production.</title>
        <authorList>
            <person name="Fan W."/>
            <person name="Wang S."/>
            <person name="Wang H."/>
            <person name="Wang A."/>
            <person name="Jiang F."/>
            <person name="Liu H."/>
            <person name="Zhao H."/>
            <person name="Xu D."/>
            <person name="Zhang Y."/>
        </authorList>
    </citation>
    <scope>NUCLEOTIDE SEQUENCE [LARGE SCALE GENOMIC DNA]</scope>
    <source>
        <strain evidence="2">cv. Punajuju</strain>
    </source>
</reference>
<evidence type="ECO:0000313" key="1">
    <source>
        <dbReference type="EMBL" id="KAI3789322.1"/>
    </source>
</evidence>
<evidence type="ECO:0000313" key="2">
    <source>
        <dbReference type="Proteomes" id="UP001055811"/>
    </source>
</evidence>
<accession>A0ACB9H0S7</accession>
<protein>
    <submittedName>
        <fullName evidence="1">Uncharacterized protein</fullName>
    </submittedName>
</protein>
<dbReference type="EMBL" id="CM042009">
    <property type="protein sequence ID" value="KAI3789322.1"/>
    <property type="molecule type" value="Genomic_DNA"/>
</dbReference>
<organism evidence="1 2">
    <name type="scientific">Cichorium intybus</name>
    <name type="common">Chicory</name>
    <dbReference type="NCBI Taxonomy" id="13427"/>
    <lineage>
        <taxon>Eukaryota</taxon>
        <taxon>Viridiplantae</taxon>
        <taxon>Streptophyta</taxon>
        <taxon>Embryophyta</taxon>
        <taxon>Tracheophyta</taxon>
        <taxon>Spermatophyta</taxon>
        <taxon>Magnoliopsida</taxon>
        <taxon>eudicotyledons</taxon>
        <taxon>Gunneridae</taxon>
        <taxon>Pentapetalae</taxon>
        <taxon>asterids</taxon>
        <taxon>campanulids</taxon>
        <taxon>Asterales</taxon>
        <taxon>Asteraceae</taxon>
        <taxon>Cichorioideae</taxon>
        <taxon>Cichorieae</taxon>
        <taxon>Cichoriinae</taxon>
        <taxon>Cichorium</taxon>
    </lineage>
</organism>
<keyword evidence="2" id="KW-1185">Reference proteome</keyword>